<name>A0A3L8S515_CHLGU</name>
<comment type="caution">
    <text evidence="1">The sequence shown here is derived from an EMBL/GenBank/DDBJ whole genome shotgun (WGS) entry which is preliminary data.</text>
</comment>
<keyword evidence="2" id="KW-1185">Reference proteome</keyword>
<gene>
    <name evidence="1" type="ORF">DV515_00011860</name>
</gene>
<protein>
    <submittedName>
        <fullName evidence="1">Uncharacterized protein</fullName>
    </submittedName>
</protein>
<dbReference type="EMBL" id="QUSF01000060">
    <property type="protein sequence ID" value="RLV97344.1"/>
    <property type="molecule type" value="Genomic_DNA"/>
</dbReference>
<accession>A0A3L8S515</accession>
<reference evidence="1 2" key="1">
    <citation type="journal article" date="2018" name="Proc. R. Soc. B">
        <title>A non-coding region near Follistatin controls head colour polymorphism in the Gouldian finch.</title>
        <authorList>
            <person name="Toomey M.B."/>
            <person name="Marques C.I."/>
            <person name="Andrade P."/>
            <person name="Araujo P.M."/>
            <person name="Sabatino S."/>
            <person name="Gazda M.A."/>
            <person name="Afonso S."/>
            <person name="Lopes R.J."/>
            <person name="Corbo J.C."/>
            <person name="Carneiro M."/>
        </authorList>
    </citation>
    <scope>NUCLEOTIDE SEQUENCE [LARGE SCALE GENOMIC DNA]</scope>
    <source>
        <strain evidence="1">Red01</strain>
        <tissue evidence="1">Muscle</tissue>
    </source>
</reference>
<evidence type="ECO:0000313" key="2">
    <source>
        <dbReference type="Proteomes" id="UP000276834"/>
    </source>
</evidence>
<organism evidence="1 2">
    <name type="scientific">Chloebia gouldiae</name>
    <name type="common">Gouldian finch</name>
    <name type="synonym">Erythrura gouldiae</name>
    <dbReference type="NCBI Taxonomy" id="44316"/>
    <lineage>
        <taxon>Eukaryota</taxon>
        <taxon>Metazoa</taxon>
        <taxon>Chordata</taxon>
        <taxon>Craniata</taxon>
        <taxon>Vertebrata</taxon>
        <taxon>Euteleostomi</taxon>
        <taxon>Archelosauria</taxon>
        <taxon>Archosauria</taxon>
        <taxon>Dinosauria</taxon>
        <taxon>Saurischia</taxon>
        <taxon>Theropoda</taxon>
        <taxon>Coelurosauria</taxon>
        <taxon>Aves</taxon>
        <taxon>Neognathae</taxon>
        <taxon>Neoaves</taxon>
        <taxon>Telluraves</taxon>
        <taxon>Australaves</taxon>
        <taxon>Passeriformes</taxon>
        <taxon>Passeroidea</taxon>
        <taxon>Passeridae</taxon>
        <taxon>Chloebia</taxon>
    </lineage>
</organism>
<proteinExistence type="predicted"/>
<sequence>MNRGGKLGGTINLPEGDDKFNISDLKNCISVKRGGRTENVHFVAYRAEPGKSDRASEKQNCSDYSFLNVWPQPAIKAKVFQDSMDLFLNH</sequence>
<dbReference type="AlphaFoldDB" id="A0A3L8S515"/>
<dbReference type="Proteomes" id="UP000276834">
    <property type="component" value="Unassembled WGS sequence"/>
</dbReference>
<evidence type="ECO:0000313" key="1">
    <source>
        <dbReference type="EMBL" id="RLV97344.1"/>
    </source>
</evidence>